<dbReference type="PANTHER" id="PTHR48277">
    <property type="entry name" value="MITOCHONDRIAL RIBOSOMAL PROTEIN S5"/>
    <property type="match status" value="1"/>
</dbReference>
<protein>
    <recommendedName>
        <fullName evidence="6 7">Small ribosomal subunit protein uS5</fullName>
    </recommendedName>
</protein>
<keyword evidence="4 7" id="KW-0689">Ribosomal protein</keyword>
<name>A0A7V4E268_UNCW3</name>
<evidence type="ECO:0000256" key="5">
    <source>
        <dbReference type="ARBA" id="ARBA00023274"/>
    </source>
</evidence>
<dbReference type="Pfam" id="PF03719">
    <property type="entry name" value="Ribosomal_S5_C"/>
    <property type="match status" value="1"/>
</dbReference>
<dbReference type="InterPro" id="IPR005324">
    <property type="entry name" value="Ribosomal_uS5_C"/>
</dbReference>
<dbReference type="PANTHER" id="PTHR48277:SF1">
    <property type="entry name" value="MITOCHONDRIAL RIBOSOMAL PROTEIN S5"/>
    <property type="match status" value="1"/>
</dbReference>
<comment type="caution">
    <text evidence="10">The sequence shown here is derived from an EMBL/GenBank/DDBJ whole genome shotgun (WGS) entry which is preliminary data.</text>
</comment>
<evidence type="ECO:0000313" key="10">
    <source>
        <dbReference type="EMBL" id="HGK53893.1"/>
    </source>
</evidence>
<evidence type="ECO:0000256" key="6">
    <source>
        <dbReference type="ARBA" id="ARBA00035255"/>
    </source>
</evidence>
<comment type="function">
    <text evidence="7">Located at the back of the 30S subunit body where it stabilizes the conformation of the head with respect to the body.</text>
</comment>
<evidence type="ECO:0000256" key="7">
    <source>
        <dbReference type="HAMAP-Rule" id="MF_01307"/>
    </source>
</evidence>
<dbReference type="AlphaFoldDB" id="A0A7V4E268"/>
<dbReference type="InterPro" id="IPR014721">
    <property type="entry name" value="Ribsml_uS5_D2-typ_fold_subgr"/>
</dbReference>
<dbReference type="InterPro" id="IPR013810">
    <property type="entry name" value="Ribosomal_uS5_N"/>
</dbReference>
<comment type="domain">
    <text evidence="7">The N-terminal domain interacts with the head of the 30S subunit; the C-terminal domain interacts with the body and contacts protein S4. The interaction surface between S4 and S5 is involved in control of translational fidelity.</text>
</comment>
<evidence type="ECO:0000256" key="4">
    <source>
        <dbReference type="ARBA" id="ARBA00022980"/>
    </source>
</evidence>
<dbReference type="SUPFAM" id="SSF54768">
    <property type="entry name" value="dsRNA-binding domain-like"/>
    <property type="match status" value="1"/>
</dbReference>
<accession>A0A7V4E268</accession>
<sequence>MLEEREEKVFPIENIVTIKRVVKVVAGGRKFRFSAWVVVGDGNGTIGVGHGKAAETPDAIEKALRRARKNIKKVIVINKTIPHPVIGKCGASKVLLKPAAPGSGLIACQPVRSVLEAAGYENVLTKSLGSNNAVNLMKATMDALLKLKDPYEVARIRGKPLSQIVRRFMYERGREELYQNKTSKEQDWSELEG</sequence>
<dbReference type="GO" id="GO:0019843">
    <property type="term" value="F:rRNA binding"/>
    <property type="evidence" value="ECO:0007669"/>
    <property type="project" value="UniProtKB-UniRule"/>
</dbReference>
<evidence type="ECO:0000256" key="1">
    <source>
        <dbReference type="ARBA" id="ARBA00008945"/>
    </source>
</evidence>
<comment type="similarity">
    <text evidence="1 7 8">Belongs to the universal ribosomal protein uS5 family.</text>
</comment>
<dbReference type="Gene3D" id="3.30.160.20">
    <property type="match status" value="1"/>
</dbReference>
<dbReference type="InterPro" id="IPR020568">
    <property type="entry name" value="Ribosomal_Su5_D2-typ_SF"/>
</dbReference>
<dbReference type="InterPro" id="IPR005712">
    <property type="entry name" value="Ribosomal_uS5_bac-type"/>
</dbReference>
<comment type="function">
    <text evidence="7">With S4 and S12 plays an important role in translational accuracy.</text>
</comment>
<dbReference type="Pfam" id="PF00333">
    <property type="entry name" value="Ribosomal_S5"/>
    <property type="match status" value="1"/>
</dbReference>
<reference evidence="10" key="1">
    <citation type="journal article" date="2020" name="mSystems">
        <title>Genome- and Community-Level Interaction Insights into Carbon Utilization and Element Cycling Functions of Hydrothermarchaeota in Hydrothermal Sediment.</title>
        <authorList>
            <person name="Zhou Z."/>
            <person name="Liu Y."/>
            <person name="Xu W."/>
            <person name="Pan J."/>
            <person name="Luo Z.H."/>
            <person name="Li M."/>
        </authorList>
    </citation>
    <scope>NUCLEOTIDE SEQUENCE [LARGE SCALE GENOMIC DNA]</scope>
    <source>
        <strain evidence="10">SpSt-695</strain>
    </source>
</reference>
<evidence type="ECO:0000256" key="8">
    <source>
        <dbReference type="RuleBase" id="RU003823"/>
    </source>
</evidence>
<dbReference type="NCBIfam" id="TIGR01021">
    <property type="entry name" value="rpsE_bact"/>
    <property type="match status" value="1"/>
</dbReference>
<evidence type="ECO:0000256" key="2">
    <source>
        <dbReference type="ARBA" id="ARBA00022730"/>
    </source>
</evidence>
<dbReference type="GO" id="GO:0003735">
    <property type="term" value="F:structural constituent of ribosome"/>
    <property type="evidence" value="ECO:0007669"/>
    <property type="project" value="UniProtKB-UniRule"/>
</dbReference>
<organism evidence="10">
    <name type="scientific">candidate division WOR-3 bacterium</name>
    <dbReference type="NCBI Taxonomy" id="2052148"/>
    <lineage>
        <taxon>Bacteria</taxon>
        <taxon>Bacteria division WOR-3</taxon>
    </lineage>
</organism>
<feature type="domain" description="S5 DRBM" evidence="9">
    <location>
        <begin position="11"/>
        <end position="74"/>
    </location>
</feature>
<dbReference type="GO" id="GO:0005737">
    <property type="term" value="C:cytoplasm"/>
    <property type="evidence" value="ECO:0007669"/>
    <property type="project" value="UniProtKB-ARBA"/>
</dbReference>
<dbReference type="Gene3D" id="3.30.230.10">
    <property type="match status" value="1"/>
</dbReference>
<gene>
    <name evidence="7" type="primary">rpsE</name>
    <name evidence="10" type="ORF">ENU72_02585</name>
</gene>
<dbReference type="HAMAP" id="MF_01307_B">
    <property type="entry name" value="Ribosomal_uS5_B"/>
    <property type="match status" value="1"/>
</dbReference>
<dbReference type="InterPro" id="IPR000851">
    <property type="entry name" value="Ribosomal_uS5"/>
</dbReference>
<dbReference type="EMBL" id="DTDP01000113">
    <property type="protein sequence ID" value="HGK53893.1"/>
    <property type="molecule type" value="Genomic_DNA"/>
</dbReference>
<dbReference type="PROSITE" id="PS50881">
    <property type="entry name" value="S5_DSRBD"/>
    <property type="match status" value="1"/>
</dbReference>
<dbReference type="GO" id="GO:0006412">
    <property type="term" value="P:translation"/>
    <property type="evidence" value="ECO:0007669"/>
    <property type="project" value="UniProtKB-UniRule"/>
</dbReference>
<evidence type="ECO:0000256" key="3">
    <source>
        <dbReference type="ARBA" id="ARBA00022884"/>
    </source>
</evidence>
<keyword evidence="2 7" id="KW-0699">rRNA-binding</keyword>
<dbReference type="GO" id="GO:0015935">
    <property type="term" value="C:small ribosomal subunit"/>
    <property type="evidence" value="ECO:0007669"/>
    <property type="project" value="InterPro"/>
</dbReference>
<dbReference type="FunFam" id="3.30.230.10:FF:000002">
    <property type="entry name" value="30S ribosomal protein S5"/>
    <property type="match status" value="1"/>
</dbReference>
<keyword evidence="3 7" id="KW-0694">RNA-binding</keyword>
<evidence type="ECO:0000259" key="9">
    <source>
        <dbReference type="PROSITE" id="PS50881"/>
    </source>
</evidence>
<dbReference type="SUPFAM" id="SSF54211">
    <property type="entry name" value="Ribosomal protein S5 domain 2-like"/>
    <property type="match status" value="1"/>
</dbReference>
<proteinExistence type="inferred from homology"/>
<keyword evidence="5 7" id="KW-0687">Ribonucleoprotein</keyword>
<comment type="subunit">
    <text evidence="7">Part of the 30S ribosomal subunit. Contacts proteins S4 and S8.</text>
</comment>